<dbReference type="Proteomes" id="UP001634007">
    <property type="component" value="Unassembled WGS sequence"/>
</dbReference>
<evidence type="ECO:0000256" key="1">
    <source>
        <dbReference type="ARBA" id="ARBA00022723"/>
    </source>
</evidence>
<protein>
    <recommendedName>
        <fullName evidence="4">2-oxoglutarate-dependent dioxygenase DAO</fullName>
    </recommendedName>
    <alternativeName>
        <fullName evidence="5">Protein DIOXYGENASE FOR AUXIN OXIDATION</fullName>
    </alternativeName>
</protein>
<dbReference type="GO" id="GO:0046872">
    <property type="term" value="F:metal ion binding"/>
    <property type="evidence" value="ECO:0007669"/>
    <property type="project" value="UniProtKB-KW"/>
</dbReference>
<comment type="similarity">
    <text evidence="6">Belongs to the iron/ascorbate-dependent oxidoreductase family.</text>
</comment>
<keyword evidence="2 6" id="KW-0408">Iron</keyword>
<evidence type="ECO:0000256" key="5">
    <source>
        <dbReference type="ARBA" id="ARBA00076740"/>
    </source>
</evidence>
<dbReference type="EMBL" id="JBJKBG010000003">
    <property type="protein sequence ID" value="KAL3745046.1"/>
    <property type="molecule type" value="Genomic_DNA"/>
</dbReference>
<evidence type="ECO:0000256" key="4">
    <source>
        <dbReference type="ARBA" id="ARBA00074102"/>
    </source>
</evidence>
<dbReference type="Pfam" id="PF03171">
    <property type="entry name" value="2OG-FeII_Oxy"/>
    <property type="match status" value="1"/>
</dbReference>
<accession>A0ABD3L5H2</accession>
<evidence type="ECO:0000256" key="2">
    <source>
        <dbReference type="ARBA" id="ARBA00023004"/>
    </source>
</evidence>
<evidence type="ECO:0000313" key="9">
    <source>
        <dbReference type="EMBL" id="KAL3745046.1"/>
    </source>
</evidence>
<dbReference type="InterPro" id="IPR026992">
    <property type="entry name" value="DIOX_N"/>
</dbReference>
<dbReference type="PROSITE" id="PS51471">
    <property type="entry name" value="FE2OG_OXY"/>
    <property type="match status" value="1"/>
</dbReference>
<keyword evidence="6" id="KW-0560">Oxidoreductase</keyword>
<comment type="function">
    <text evidence="3">2-oxoglutarate-dependent dioxygenase essential for auxin catabolism and maintenance of auxin homeostasis in reproductive organs. Catalyzes the irreversible oxidation of indole-3-acetic acid (IAA) to the biologically inactive 2-oxoindole-3-acetic acid (OxIAA).</text>
</comment>
<dbReference type="Gene3D" id="2.60.120.330">
    <property type="entry name" value="B-lactam Antibiotic, Isopenicillin N Synthase, Chain"/>
    <property type="match status" value="1"/>
</dbReference>
<name>A0ABD3L5H2_EUCGL</name>
<comment type="caution">
    <text evidence="9">The sequence shown here is derived from an EMBL/GenBank/DDBJ whole genome shotgun (WGS) entry which is preliminary data.</text>
</comment>
<keyword evidence="1 6" id="KW-0479">Metal-binding</keyword>
<reference evidence="9 10" key="1">
    <citation type="submission" date="2024-11" db="EMBL/GenBank/DDBJ databases">
        <title>Chromosome-level genome assembly of Eucalyptus globulus Labill. provides insights into its genome evolution.</title>
        <authorList>
            <person name="Li X."/>
        </authorList>
    </citation>
    <scope>NUCLEOTIDE SEQUENCE [LARGE SCALE GENOMIC DNA]</scope>
    <source>
        <strain evidence="9">CL2024</strain>
        <tissue evidence="9">Fresh tender leaves</tissue>
    </source>
</reference>
<dbReference type="SUPFAM" id="SSF51197">
    <property type="entry name" value="Clavaminate synthase-like"/>
    <property type="match status" value="1"/>
</dbReference>
<dbReference type="InterPro" id="IPR044861">
    <property type="entry name" value="IPNS-like_FE2OG_OXY"/>
</dbReference>
<sequence length="316" mass="35424">MGSGPALELPSIDFSGLGDSEPGSGDWDSVQDAIRRALEEYGCFLALYDKVTVELHDEVFHQMEEMFGLPAETKRQFVDPTRPYDGYLANLPLNPLHEAMGMRDALNSGAIERLAALMWPEGNAKLCELLNTYLRRLSELDYTIQKMVFRSFGVERYLDSHTASTLHALRLLRYGAPETEEARPGGITHYDTNFVTMLQQNHVNGLEVETKHGDWIKVRPSASSTIVMLGESFHGWSNGRLYCPRHRVMMRGHEARLSIGIFSGVEGTVRCPDELVDEQHPLLFKPFDAEGLVRIFATPEGRNGASALKTFYSVSN</sequence>
<feature type="domain" description="Fe2OG dioxygenase" evidence="8">
    <location>
        <begin position="165"/>
        <end position="267"/>
    </location>
</feature>
<dbReference type="PANTHER" id="PTHR47990">
    <property type="entry name" value="2-OXOGLUTARATE (2OG) AND FE(II)-DEPENDENT OXYGENASE SUPERFAMILY PROTEIN-RELATED"/>
    <property type="match status" value="1"/>
</dbReference>
<dbReference type="InterPro" id="IPR027443">
    <property type="entry name" value="IPNS-like_sf"/>
</dbReference>
<evidence type="ECO:0000259" key="8">
    <source>
        <dbReference type="PROSITE" id="PS51471"/>
    </source>
</evidence>
<evidence type="ECO:0000256" key="3">
    <source>
        <dbReference type="ARBA" id="ARBA00054658"/>
    </source>
</evidence>
<evidence type="ECO:0000256" key="7">
    <source>
        <dbReference type="SAM" id="MobiDB-lite"/>
    </source>
</evidence>
<dbReference type="InterPro" id="IPR005123">
    <property type="entry name" value="Oxoglu/Fe-dep_dioxygenase_dom"/>
</dbReference>
<proteinExistence type="inferred from homology"/>
<dbReference type="AlphaFoldDB" id="A0ABD3L5H2"/>
<feature type="region of interest" description="Disordered" evidence="7">
    <location>
        <begin position="1"/>
        <end position="26"/>
    </location>
</feature>
<evidence type="ECO:0000313" key="10">
    <source>
        <dbReference type="Proteomes" id="UP001634007"/>
    </source>
</evidence>
<gene>
    <name evidence="9" type="ORF">ACJRO7_014194</name>
</gene>
<evidence type="ECO:0000256" key="6">
    <source>
        <dbReference type="RuleBase" id="RU003682"/>
    </source>
</evidence>
<dbReference type="GO" id="GO:0016491">
    <property type="term" value="F:oxidoreductase activity"/>
    <property type="evidence" value="ECO:0007669"/>
    <property type="project" value="UniProtKB-KW"/>
</dbReference>
<keyword evidence="10" id="KW-1185">Reference proteome</keyword>
<dbReference type="InterPro" id="IPR050231">
    <property type="entry name" value="Iron_ascorbate_oxido_reductase"/>
</dbReference>
<dbReference type="Pfam" id="PF14226">
    <property type="entry name" value="DIOX_N"/>
    <property type="match status" value="1"/>
</dbReference>
<dbReference type="FunFam" id="2.60.120.330:FF:000017">
    <property type="entry name" value="2-oxoglutarate-dependent dioxygenase DAO"/>
    <property type="match status" value="1"/>
</dbReference>
<organism evidence="9 10">
    <name type="scientific">Eucalyptus globulus</name>
    <name type="common">Tasmanian blue gum</name>
    <dbReference type="NCBI Taxonomy" id="34317"/>
    <lineage>
        <taxon>Eukaryota</taxon>
        <taxon>Viridiplantae</taxon>
        <taxon>Streptophyta</taxon>
        <taxon>Embryophyta</taxon>
        <taxon>Tracheophyta</taxon>
        <taxon>Spermatophyta</taxon>
        <taxon>Magnoliopsida</taxon>
        <taxon>eudicotyledons</taxon>
        <taxon>Gunneridae</taxon>
        <taxon>Pentapetalae</taxon>
        <taxon>rosids</taxon>
        <taxon>malvids</taxon>
        <taxon>Myrtales</taxon>
        <taxon>Myrtaceae</taxon>
        <taxon>Myrtoideae</taxon>
        <taxon>Eucalypteae</taxon>
        <taxon>Eucalyptus</taxon>
    </lineage>
</organism>